<keyword evidence="2" id="KW-0963">Cytoplasm</keyword>
<dbReference type="SUPFAM" id="SSF48452">
    <property type="entry name" value="TPR-like"/>
    <property type="match status" value="2"/>
</dbReference>
<comment type="caution">
    <text evidence="9">The sequence shown here is derived from an EMBL/GenBank/DDBJ whole genome shotgun (WGS) entry which is preliminary data.</text>
</comment>
<accession>A0ABX5EUL8</accession>
<evidence type="ECO:0000313" key="9">
    <source>
        <dbReference type="EMBL" id="PRZ16671.1"/>
    </source>
</evidence>
<dbReference type="CDD" id="cd00093">
    <property type="entry name" value="HTH_XRE"/>
    <property type="match status" value="1"/>
</dbReference>
<evidence type="ECO:0000256" key="1">
    <source>
        <dbReference type="ARBA" id="ARBA00004496"/>
    </source>
</evidence>
<dbReference type="InterPro" id="IPR019734">
    <property type="entry name" value="TPR_rpt"/>
</dbReference>
<dbReference type="Gene3D" id="1.10.260.40">
    <property type="entry name" value="lambda repressor-like DNA-binding domains"/>
    <property type="match status" value="1"/>
</dbReference>
<feature type="repeat" description="TPR" evidence="6">
    <location>
        <begin position="337"/>
        <end position="370"/>
    </location>
</feature>
<proteinExistence type="inferred from homology"/>
<dbReference type="InterPro" id="IPR011990">
    <property type="entry name" value="TPR-like_helical_dom_sf"/>
</dbReference>
<dbReference type="SMART" id="SM00028">
    <property type="entry name" value="TPR"/>
    <property type="match status" value="6"/>
</dbReference>
<feature type="repeat" description="TPR" evidence="6">
    <location>
        <begin position="297"/>
        <end position="330"/>
    </location>
</feature>
<evidence type="ECO:0000256" key="6">
    <source>
        <dbReference type="PROSITE-ProRule" id="PRU00339"/>
    </source>
</evidence>
<dbReference type="InterPro" id="IPR051476">
    <property type="entry name" value="Bac_ResReg_Asp_Phosphatase"/>
</dbReference>
<dbReference type="EMBL" id="PVTZ01000002">
    <property type="protein sequence ID" value="PRZ16671.1"/>
    <property type="molecule type" value="Genomic_DNA"/>
</dbReference>
<sequence>MQINVEENQIRLEDNTIRYVIRKRRIEELKKTMDDLTDHTISKGSISNIEKAKGNISPKTLEIYLNKLDLDEDRVLELAKEAEAEMEEIYQQLEAIETIIDNEDDHLGAAKELLSKMEFEDYHPLTPFISYLQGLIFYEEKEWEKAEKMFKYAIKLCKEKYNHKPKDNIIAACYCEIAKCYYVQHDIDQALVYVNLGLSEYDESKERKGVKYKLLGNKVLYLLKTSQNDEASRLLDNVWPEVAKLDHSYDDYPILNIYKFRSIFLRNQKRYDDAIKCCDMGLKIARSRWKNRKTPYLDFLIIFGSIYLQLQEYEKAFDRFQLALYSDKKQKAPRRHVEAHTYLGIFFIAKKDWHQATHHLEEALRIGRENPDAFRMTKALTVRGNVHYFQNQFSEALPYYKEAAELAEKYGYKQRKYTALLKTADCFDKMNDKKQFRNYCEKLYYLQKELNIKSEDEIYEIAPLDRATR</sequence>
<keyword evidence="10" id="KW-1185">Reference proteome</keyword>
<organism evidence="9 10">
    <name type="scientific">Laceyella sediminis</name>
    <dbReference type="NCBI Taxonomy" id="573074"/>
    <lineage>
        <taxon>Bacteria</taxon>
        <taxon>Bacillati</taxon>
        <taxon>Bacillota</taxon>
        <taxon>Bacilli</taxon>
        <taxon>Bacillales</taxon>
        <taxon>Thermoactinomycetaceae</taxon>
        <taxon>Laceyella</taxon>
    </lineage>
</organism>
<dbReference type="InterPro" id="IPR001387">
    <property type="entry name" value="Cro/C1-type_HTH"/>
</dbReference>
<evidence type="ECO:0000313" key="10">
    <source>
        <dbReference type="Proteomes" id="UP000238836"/>
    </source>
</evidence>
<dbReference type="Pfam" id="PF13424">
    <property type="entry name" value="TPR_12"/>
    <property type="match status" value="1"/>
</dbReference>
<dbReference type="InterPro" id="IPR010982">
    <property type="entry name" value="Lambda_DNA-bd_dom_sf"/>
</dbReference>
<protein>
    <submittedName>
        <fullName evidence="9">Tetratricopeptide repeat protein</fullName>
    </submittedName>
</protein>
<dbReference type="Proteomes" id="UP000238836">
    <property type="component" value="Unassembled WGS sequence"/>
</dbReference>
<evidence type="ECO:0000256" key="7">
    <source>
        <dbReference type="SAM" id="Coils"/>
    </source>
</evidence>
<evidence type="ECO:0000256" key="3">
    <source>
        <dbReference type="ARBA" id="ARBA00022737"/>
    </source>
</evidence>
<dbReference type="PANTHER" id="PTHR46630:SF1">
    <property type="entry name" value="TETRATRICOPEPTIDE REPEAT PROTEIN 29"/>
    <property type="match status" value="1"/>
</dbReference>
<comment type="subcellular location">
    <subcellularLocation>
        <location evidence="1">Cytoplasm</location>
    </subcellularLocation>
</comment>
<evidence type="ECO:0000259" key="8">
    <source>
        <dbReference type="PROSITE" id="PS50943"/>
    </source>
</evidence>
<evidence type="ECO:0000256" key="4">
    <source>
        <dbReference type="ARBA" id="ARBA00022803"/>
    </source>
</evidence>
<name>A0ABX5EUL8_9BACL</name>
<feature type="coiled-coil region" evidence="7">
    <location>
        <begin position="65"/>
        <end position="99"/>
    </location>
</feature>
<reference evidence="9 10" key="1">
    <citation type="submission" date="2018-03" db="EMBL/GenBank/DDBJ databases">
        <title>Genomic Encyclopedia of Archaeal and Bacterial Type Strains, Phase II (KMG-II): from individual species to whole genera.</title>
        <authorList>
            <person name="Goeker M."/>
        </authorList>
    </citation>
    <scope>NUCLEOTIDE SEQUENCE [LARGE SCALE GENOMIC DNA]</scope>
    <source>
        <strain evidence="9 10">RHA1</strain>
    </source>
</reference>
<dbReference type="PROSITE" id="PS50943">
    <property type="entry name" value="HTH_CROC1"/>
    <property type="match status" value="1"/>
</dbReference>
<gene>
    <name evidence="9" type="ORF">CLV36_102385</name>
</gene>
<dbReference type="RefSeq" id="WP_102991188.1">
    <property type="nucleotide sequence ID" value="NZ_PVTZ01000002.1"/>
</dbReference>
<evidence type="ECO:0000256" key="2">
    <source>
        <dbReference type="ARBA" id="ARBA00022490"/>
    </source>
</evidence>
<evidence type="ECO:0000256" key="5">
    <source>
        <dbReference type="ARBA" id="ARBA00038253"/>
    </source>
</evidence>
<feature type="repeat" description="TPR" evidence="6">
    <location>
        <begin position="377"/>
        <end position="410"/>
    </location>
</feature>
<keyword evidence="7" id="KW-0175">Coiled coil</keyword>
<keyword evidence="4 6" id="KW-0802">TPR repeat</keyword>
<dbReference type="PROSITE" id="PS50005">
    <property type="entry name" value="TPR"/>
    <property type="match status" value="3"/>
</dbReference>
<feature type="domain" description="HTH cro/C1-type" evidence="8">
    <location>
        <begin position="41"/>
        <end position="75"/>
    </location>
</feature>
<dbReference type="Gene3D" id="1.25.40.10">
    <property type="entry name" value="Tetratricopeptide repeat domain"/>
    <property type="match status" value="2"/>
</dbReference>
<keyword evidence="3" id="KW-0677">Repeat</keyword>
<comment type="similarity">
    <text evidence="5">Belongs to the Rap family.</text>
</comment>
<dbReference type="PANTHER" id="PTHR46630">
    <property type="entry name" value="TETRATRICOPEPTIDE REPEAT PROTEIN 29"/>
    <property type="match status" value="1"/>
</dbReference>